<reference evidence="1 2" key="1">
    <citation type="journal article" date="2008" name="Proc. Natl. Acad. Sci. U.S.A.">
        <title>Niche adaptation and genome expansion in the chlorophyll d-producing cyanobacterium Acaryochloris marina.</title>
        <authorList>
            <person name="Swingley W.D."/>
            <person name="Chen M."/>
            <person name="Cheung P.C."/>
            <person name="Conrad A.L."/>
            <person name="Dejesa L.C."/>
            <person name="Hao J."/>
            <person name="Honchak B.M."/>
            <person name="Karbach L.E."/>
            <person name="Kurdoglu A."/>
            <person name="Lahiri S."/>
            <person name="Mastrian S.D."/>
            <person name="Miyashita H."/>
            <person name="Page L."/>
            <person name="Ramakrishna P."/>
            <person name="Satoh S."/>
            <person name="Sattley W.M."/>
            <person name="Shimada Y."/>
            <person name="Taylor H.L."/>
            <person name="Tomo T."/>
            <person name="Tsuchiya T."/>
            <person name="Wang Z.T."/>
            <person name="Raymond J."/>
            <person name="Mimuro M."/>
            <person name="Blankenship R.E."/>
            <person name="Touchman J.W."/>
        </authorList>
    </citation>
    <scope>NUCLEOTIDE SEQUENCE [LARGE SCALE GENOMIC DNA]</scope>
    <source>
        <strain evidence="2">MBIC 11017</strain>
    </source>
</reference>
<dbReference type="Proteomes" id="UP000000268">
    <property type="component" value="Chromosome"/>
</dbReference>
<evidence type="ECO:0000313" key="1">
    <source>
        <dbReference type="EMBL" id="ABW28987.1"/>
    </source>
</evidence>
<sequence length="38" mass="4556">MLYDGVKIFMPIWQHDFILPSYSNFSNELIKVFSFSLK</sequence>
<gene>
    <name evidence="1" type="ordered locus">AM1_4004</name>
</gene>
<dbReference type="AlphaFoldDB" id="B0C9H4"/>
<proteinExistence type="predicted"/>
<organism evidence="1 2">
    <name type="scientific">Acaryochloris marina (strain MBIC 11017)</name>
    <dbReference type="NCBI Taxonomy" id="329726"/>
    <lineage>
        <taxon>Bacteria</taxon>
        <taxon>Bacillati</taxon>
        <taxon>Cyanobacteriota</taxon>
        <taxon>Cyanophyceae</taxon>
        <taxon>Acaryochloridales</taxon>
        <taxon>Acaryochloridaceae</taxon>
        <taxon>Acaryochloris</taxon>
    </lineage>
</organism>
<dbReference type="EMBL" id="CP000828">
    <property type="protein sequence ID" value="ABW28987.1"/>
    <property type="molecule type" value="Genomic_DNA"/>
</dbReference>
<accession>B0C9H4</accession>
<dbReference type="HOGENOM" id="CLU_3323237_0_0_3"/>
<name>B0C9H4_ACAM1</name>
<dbReference type="KEGG" id="amr:AM1_4004"/>
<protein>
    <submittedName>
        <fullName evidence="1">Uncharacterized protein</fullName>
    </submittedName>
</protein>
<evidence type="ECO:0000313" key="2">
    <source>
        <dbReference type="Proteomes" id="UP000000268"/>
    </source>
</evidence>
<keyword evidence="2" id="KW-1185">Reference proteome</keyword>